<evidence type="ECO:0000313" key="4">
    <source>
        <dbReference type="Proteomes" id="UP000004980"/>
    </source>
</evidence>
<proteinExistence type="predicted"/>
<dbReference type="Proteomes" id="UP000004980">
    <property type="component" value="Unassembled WGS sequence"/>
</dbReference>
<organism evidence="3 4">
    <name type="scientific">Paraburkholderia hospita</name>
    <dbReference type="NCBI Taxonomy" id="169430"/>
    <lineage>
        <taxon>Bacteria</taxon>
        <taxon>Pseudomonadati</taxon>
        <taxon>Pseudomonadota</taxon>
        <taxon>Betaproteobacteria</taxon>
        <taxon>Burkholderiales</taxon>
        <taxon>Burkholderiaceae</taxon>
        <taxon>Paraburkholderia</taxon>
    </lineage>
</organism>
<feature type="region of interest" description="Disordered" evidence="1">
    <location>
        <begin position="78"/>
        <end position="118"/>
    </location>
</feature>
<dbReference type="EMBL" id="AKAU01000108">
    <property type="protein sequence ID" value="EIM98847.1"/>
    <property type="molecule type" value="Genomic_DNA"/>
</dbReference>
<feature type="compositionally biased region" description="Low complexity" evidence="1">
    <location>
        <begin position="89"/>
        <end position="105"/>
    </location>
</feature>
<name>A0ABN0FJA1_9BURK</name>
<feature type="signal peptide" evidence="2">
    <location>
        <begin position="1"/>
        <end position="33"/>
    </location>
</feature>
<dbReference type="InterPro" id="IPR025421">
    <property type="entry name" value="DUF4148"/>
</dbReference>
<evidence type="ECO:0000256" key="1">
    <source>
        <dbReference type="SAM" id="MobiDB-lite"/>
    </source>
</evidence>
<comment type="caution">
    <text evidence="3">The sequence shown here is derived from an EMBL/GenBank/DDBJ whole genome shotgun (WGS) entry which is preliminary data.</text>
</comment>
<accession>A0ABN0FJA1</accession>
<evidence type="ECO:0008006" key="5">
    <source>
        <dbReference type="Google" id="ProtNLM"/>
    </source>
</evidence>
<reference evidence="3 4" key="1">
    <citation type="journal article" date="2012" name="J. Bacteriol.">
        <title>Draft Genome Sequence of the Soil Bacterium Burkholderia terrae Strain BS001, Which Interacts with Fungal Surface Structures.</title>
        <authorList>
            <person name="Nazir R."/>
            <person name="Hansen M.A."/>
            <person name="Sorensen S."/>
            <person name="van Elsas J.D."/>
        </authorList>
    </citation>
    <scope>NUCLEOTIDE SEQUENCE [LARGE SCALE GENOMIC DNA]</scope>
    <source>
        <strain evidence="3 4">BS001</strain>
    </source>
</reference>
<sequence>MKNTDDQKELIMKSFVFTIVAASALAMPIAAFSQTDATATRAQVRAELQQLEQAGYDPAKGENPNYPADIQAAEARVSAANSTTGYGGTASVSSSSGSRATTRPASGDEMRQIYFGGQ</sequence>
<protein>
    <recommendedName>
        <fullName evidence="5">DUF4148 domain-containing protein</fullName>
    </recommendedName>
</protein>
<dbReference type="Pfam" id="PF13663">
    <property type="entry name" value="DUF4148"/>
    <property type="match status" value="1"/>
</dbReference>
<evidence type="ECO:0000313" key="3">
    <source>
        <dbReference type="EMBL" id="EIM98847.1"/>
    </source>
</evidence>
<evidence type="ECO:0000256" key="2">
    <source>
        <dbReference type="SAM" id="SignalP"/>
    </source>
</evidence>
<keyword evidence="2" id="KW-0732">Signal</keyword>
<keyword evidence="4" id="KW-1185">Reference proteome</keyword>
<feature type="chain" id="PRO_5045082858" description="DUF4148 domain-containing protein" evidence="2">
    <location>
        <begin position="34"/>
        <end position="118"/>
    </location>
</feature>
<gene>
    <name evidence="3" type="ORF">WQE_20766</name>
</gene>